<reference evidence="1" key="2">
    <citation type="journal article" date="2023" name="IMA Fungus">
        <title>Comparative genomic study of the Penicillium genus elucidates a diverse pangenome and 15 lateral gene transfer events.</title>
        <authorList>
            <person name="Petersen C."/>
            <person name="Sorensen T."/>
            <person name="Nielsen M.R."/>
            <person name="Sondergaard T.E."/>
            <person name="Sorensen J.L."/>
            <person name="Fitzpatrick D.A."/>
            <person name="Frisvad J.C."/>
            <person name="Nielsen K.L."/>
        </authorList>
    </citation>
    <scope>NUCLEOTIDE SEQUENCE</scope>
    <source>
        <strain evidence="1">IBT 16125</strain>
    </source>
</reference>
<dbReference type="RefSeq" id="XP_056762239.1">
    <property type="nucleotide sequence ID" value="XM_056913390.1"/>
</dbReference>
<organism evidence="1 2">
    <name type="scientific">Penicillium daleae</name>
    <dbReference type="NCBI Taxonomy" id="63821"/>
    <lineage>
        <taxon>Eukaryota</taxon>
        <taxon>Fungi</taxon>
        <taxon>Dikarya</taxon>
        <taxon>Ascomycota</taxon>
        <taxon>Pezizomycotina</taxon>
        <taxon>Eurotiomycetes</taxon>
        <taxon>Eurotiomycetidae</taxon>
        <taxon>Eurotiales</taxon>
        <taxon>Aspergillaceae</taxon>
        <taxon>Penicillium</taxon>
    </lineage>
</organism>
<evidence type="ECO:0000313" key="1">
    <source>
        <dbReference type="EMBL" id="KAJ5439010.1"/>
    </source>
</evidence>
<gene>
    <name evidence="1" type="ORF">N7458_010008</name>
</gene>
<name>A0AAD6BYK8_9EURO</name>
<dbReference type="Proteomes" id="UP001213681">
    <property type="component" value="Unassembled WGS sequence"/>
</dbReference>
<dbReference type="AlphaFoldDB" id="A0AAD6BYK8"/>
<proteinExistence type="predicted"/>
<sequence length="339" mass="38306">MSSAVCYSMQYGIGIDNCADGEHFSGYKWSYFASLTDNALRARVMSFITSTNWYILVDFATRLRDGRACRLLSDIGLGYNHVGLVARLRMQPLTRKQAERDMIKYIISNEYNTILLIKQETNILIPNVHAVELDPESPVKAQFMLIDCLRGNIGMDLGIEISNYRKSYVFSKMAEIQWAVKVKFGQSEAKLKEAAGSLADELSFSAYSFRSLVKAFAATLLSMMKALSEAAFAGPWETFGEFPLTFSIIPPDMDVAWDYDEDGNPKDAESIQKYADRHEYITAVIQKEEEIGLSEGYRLSTALQDSRRQHLATTMRLFQRGKPGWYSKVIEKFSPAAIC</sequence>
<keyword evidence="2" id="KW-1185">Reference proteome</keyword>
<reference evidence="1" key="1">
    <citation type="submission" date="2022-12" db="EMBL/GenBank/DDBJ databases">
        <authorList>
            <person name="Petersen C."/>
        </authorList>
    </citation>
    <scope>NUCLEOTIDE SEQUENCE</scope>
    <source>
        <strain evidence="1">IBT 16125</strain>
    </source>
</reference>
<dbReference type="GeneID" id="81603633"/>
<accession>A0AAD6BYK8</accession>
<evidence type="ECO:0000313" key="2">
    <source>
        <dbReference type="Proteomes" id="UP001213681"/>
    </source>
</evidence>
<protein>
    <submittedName>
        <fullName evidence="1">Uncharacterized protein</fullName>
    </submittedName>
</protein>
<dbReference type="EMBL" id="JAPVEA010000008">
    <property type="protein sequence ID" value="KAJ5439010.1"/>
    <property type="molecule type" value="Genomic_DNA"/>
</dbReference>
<comment type="caution">
    <text evidence="1">The sequence shown here is derived from an EMBL/GenBank/DDBJ whole genome shotgun (WGS) entry which is preliminary data.</text>
</comment>